<organism evidence="1 2">
    <name type="scientific">Penicillium polonicum</name>
    <dbReference type="NCBI Taxonomy" id="60169"/>
    <lineage>
        <taxon>Eukaryota</taxon>
        <taxon>Fungi</taxon>
        <taxon>Dikarya</taxon>
        <taxon>Ascomycota</taxon>
        <taxon>Pezizomycotina</taxon>
        <taxon>Eurotiomycetes</taxon>
        <taxon>Eurotiomycetidae</taxon>
        <taxon>Eurotiales</taxon>
        <taxon>Aspergillaceae</taxon>
        <taxon>Penicillium</taxon>
    </lineage>
</organism>
<sequence>MTEEPQPIRSLSDEELEDLMILRYRSQEREERRTEILRDSRATWMRYQRFMSLQSYRNQPERHCLTVKRLEGRLAQLWQEAIDLLEEVEVDEEELEEVTGC</sequence>
<comment type="caution">
    <text evidence="1">The sequence shown here is derived from an EMBL/GenBank/DDBJ whole genome shotgun (WGS) entry which is preliminary data.</text>
</comment>
<protein>
    <submittedName>
        <fullName evidence="1">Uncharacterized protein</fullName>
    </submittedName>
</protein>
<dbReference type="Proteomes" id="UP000191408">
    <property type="component" value="Unassembled WGS sequence"/>
</dbReference>
<reference evidence="2" key="1">
    <citation type="journal article" date="2017" name="Nat. Microbiol.">
        <title>Global analysis of biosynthetic gene clusters reveals vast potential of secondary metabolite production in Penicillium species.</title>
        <authorList>
            <person name="Nielsen J.C."/>
            <person name="Grijseels S."/>
            <person name="Prigent S."/>
            <person name="Ji B."/>
            <person name="Dainat J."/>
            <person name="Nielsen K.F."/>
            <person name="Frisvad J.C."/>
            <person name="Workman M."/>
            <person name="Nielsen J."/>
        </authorList>
    </citation>
    <scope>NUCLEOTIDE SEQUENCE [LARGE SCALE GENOMIC DNA]</scope>
    <source>
        <strain evidence="2">IBT 4502</strain>
    </source>
</reference>
<accession>A0A1V6NE58</accession>
<dbReference type="EMBL" id="MDYM01000010">
    <property type="protein sequence ID" value="OQD62945.1"/>
    <property type="molecule type" value="Genomic_DNA"/>
</dbReference>
<evidence type="ECO:0000313" key="1">
    <source>
        <dbReference type="EMBL" id="OQD62945.1"/>
    </source>
</evidence>
<proteinExistence type="predicted"/>
<gene>
    <name evidence="1" type="ORF">PENPOL_c010G07731</name>
</gene>
<keyword evidence="2" id="KW-1185">Reference proteome</keyword>
<dbReference type="AlphaFoldDB" id="A0A1V6NE58"/>
<name>A0A1V6NE58_PENPO</name>
<evidence type="ECO:0000313" key="2">
    <source>
        <dbReference type="Proteomes" id="UP000191408"/>
    </source>
</evidence>